<dbReference type="InterPro" id="IPR029068">
    <property type="entry name" value="Glyas_Bleomycin-R_OHBP_Dase"/>
</dbReference>
<feature type="domain" description="Glyoxalase-like" evidence="2">
    <location>
        <begin position="15"/>
        <end position="209"/>
    </location>
</feature>
<feature type="region of interest" description="Disordered" evidence="1">
    <location>
        <begin position="284"/>
        <end position="304"/>
    </location>
</feature>
<dbReference type="InterPro" id="IPR025870">
    <property type="entry name" value="Glyoxalase-like_dom"/>
</dbReference>
<evidence type="ECO:0000259" key="2">
    <source>
        <dbReference type="Pfam" id="PF13468"/>
    </source>
</evidence>
<organism evidence="3 4">
    <name type="scientific">Crepidotus variabilis</name>
    <dbReference type="NCBI Taxonomy" id="179855"/>
    <lineage>
        <taxon>Eukaryota</taxon>
        <taxon>Fungi</taxon>
        <taxon>Dikarya</taxon>
        <taxon>Basidiomycota</taxon>
        <taxon>Agaricomycotina</taxon>
        <taxon>Agaricomycetes</taxon>
        <taxon>Agaricomycetidae</taxon>
        <taxon>Agaricales</taxon>
        <taxon>Agaricineae</taxon>
        <taxon>Crepidotaceae</taxon>
        <taxon>Crepidotus</taxon>
    </lineage>
</organism>
<keyword evidence="4" id="KW-1185">Reference proteome</keyword>
<dbReference type="Proteomes" id="UP000807306">
    <property type="component" value="Unassembled WGS sequence"/>
</dbReference>
<dbReference type="AlphaFoldDB" id="A0A9P6JV95"/>
<name>A0A9P6JV95_9AGAR</name>
<dbReference type="Pfam" id="PF13468">
    <property type="entry name" value="Glyoxalase_3"/>
    <property type="match status" value="1"/>
</dbReference>
<evidence type="ECO:0000313" key="3">
    <source>
        <dbReference type="EMBL" id="KAF9533644.1"/>
    </source>
</evidence>
<comment type="caution">
    <text evidence="3">The sequence shown here is derived from an EMBL/GenBank/DDBJ whole genome shotgun (WGS) entry which is preliminary data.</text>
</comment>
<gene>
    <name evidence="3" type="ORF">CPB83DRAFT_867039</name>
</gene>
<sequence length="304" mass="33533">MSSSPFKPTISTKVLDHLVYLTPPGTLQETCNEFREIGFHVLQGGTHADGLTANALIVLHDHVYLELINFTRPASDYEPGSTPRLKRDSHPWSESFVKPGFIAFAFLGTGSLKPDETVSAIINQRAMGQGLSPLYTDEKLGGRTRMDGEILKWLISYPKNGSFSDENNLLPFFCGDVTARALRVPVTPPSNTEHASGSSGIAFVRLLVDLKPDFQNLSTISSKIDAVLGRKSVSASQTELKWELETLNGTIQSYLIISLPQNDEEREHLKQNQNGIYEVGFRTKNGSGERSKRTTHGGKLSWTV</sequence>
<dbReference type="Gene3D" id="3.10.180.10">
    <property type="entry name" value="2,3-Dihydroxybiphenyl 1,2-Dioxygenase, domain 1"/>
    <property type="match status" value="1"/>
</dbReference>
<evidence type="ECO:0000256" key="1">
    <source>
        <dbReference type="SAM" id="MobiDB-lite"/>
    </source>
</evidence>
<evidence type="ECO:0000313" key="4">
    <source>
        <dbReference type="Proteomes" id="UP000807306"/>
    </source>
</evidence>
<protein>
    <submittedName>
        <fullName evidence="3">Glyoxalase-like domain-containing protein</fullName>
    </submittedName>
</protein>
<reference evidence="3" key="1">
    <citation type="submission" date="2020-11" db="EMBL/GenBank/DDBJ databases">
        <authorList>
            <consortium name="DOE Joint Genome Institute"/>
            <person name="Ahrendt S."/>
            <person name="Riley R."/>
            <person name="Andreopoulos W."/>
            <person name="Labutti K."/>
            <person name="Pangilinan J."/>
            <person name="Ruiz-Duenas F.J."/>
            <person name="Barrasa J.M."/>
            <person name="Sanchez-Garcia M."/>
            <person name="Camarero S."/>
            <person name="Miyauchi S."/>
            <person name="Serrano A."/>
            <person name="Linde D."/>
            <person name="Babiker R."/>
            <person name="Drula E."/>
            <person name="Ayuso-Fernandez I."/>
            <person name="Pacheco R."/>
            <person name="Padilla G."/>
            <person name="Ferreira P."/>
            <person name="Barriuso J."/>
            <person name="Kellner H."/>
            <person name="Castanera R."/>
            <person name="Alfaro M."/>
            <person name="Ramirez L."/>
            <person name="Pisabarro A.G."/>
            <person name="Kuo A."/>
            <person name="Tritt A."/>
            <person name="Lipzen A."/>
            <person name="He G."/>
            <person name="Yan M."/>
            <person name="Ng V."/>
            <person name="Cullen D."/>
            <person name="Martin F."/>
            <person name="Rosso M.-N."/>
            <person name="Henrissat B."/>
            <person name="Hibbett D."/>
            <person name="Martinez A.T."/>
            <person name="Grigoriev I.V."/>
        </authorList>
    </citation>
    <scope>NUCLEOTIDE SEQUENCE</scope>
    <source>
        <strain evidence="3">CBS 506.95</strain>
    </source>
</reference>
<dbReference type="PANTHER" id="PTHR40265">
    <property type="entry name" value="BLL2707 PROTEIN"/>
    <property type="match status" value="1"/>
</dbReference>
<dbReference type="EMBL" id="MU157828">
    <property type="protein sequence ID" value="KAF9533644.1"/>
    <property type="molecule type" value="Genomic_DNA"/>
</dbReference>
<proteinExistence type="predicted"/>
<dbReference type="OrthoDB" id="408973at2759"/>
<dbReference type="PANTHER" id="PTHR40265:SF1">
    <property type="entry name" value="GLYOXALASE-LIKE DOMAIN-CONTAINING PROTEIN"/>
    <property type="match status" value="1"/>
</dbReference>
<accession>A0A9P6JV95</accession>